<evidence type="ECO:0000313" key="7">
    <source>
        <dbReference type="EMBL" id="PGH55226.1"/>
    </source>
</evidence>
<reference evidence="8" key="1">
    <citation type="submission" date="2017-10" db="EMBL/GenBank/DDBJ databases">
        <authorList>
            <person name="Kravchenko I.K."/>
            <person name="Grouzdev D.S."/>
        </authorList>
    </citation>
    <scope>NUCLEOTIDE SEQUENCE [LARGE SCALE GENOMIC DNA]</scope>
    <source>
        <strain evidence="8">B2</strain>
    </source>
</reference>
<protein>
    <recommendedName>
        <fullName evidence="3">Chitooligosaccharide deacetylase</fullName>
    </recommendedName>
    <alternativeName>
        <fullName evidence="5">Nodulation protein B</fullName>
    </alternativeName>
</protein>
<dbReference type="RefSeq" id="WP_098737944.1">
    <property type="nucleotide sequence ID" value="NZ_PDKW01000042.1"/>
</dbReference>
<name>A0A2B8B918_9PROT</name>
<comment type="similarity">
    <text evidence="2">Belongs to the polysaccharide deacetylase family.</text>
</comment>
<organism evidence="7 8">
    <name type="scientific">Azospirillum palustre</name>
    <dbReference type="NCBI Taxonomy" id="2044885"/>
    <lineage>
        <taxon>Bacteria</taxon>
        <taxon>Pseudomonadati</taxon>
        <taxon>Pseudomonadota</taxon>
        <taxon>Alphaproteobacteria</taxon>
        <taxon>Rhodospirillales</taxon>
        <taxon>Azospirillaceae</taxon>
        <taxon>Azospirillum</taxon>
    </lineage>
</organism>
<dbReference type="InterPro" id="IPR011330">
    <property type="entry name" value="Glyco_hydro/deAcase_b/a-brl"/>
</dbReference>
<accession>A0A2B8B918</accession>
<feature type="domain" description="NodB homology" evidence="6">
    <location>
        <begin position="55"/>
        <end position="249"/>
    </location>
</feature>
<dbReference type="Pfam" id="PF01522">
    <property type="entry name" value="Polysacc_deac_1"/>
    <property type="match status" value="1"/>
</dbReference>
<comment type="function">
    <text evidence="1">Is involved in generating a small heat-stable compound (Nod), an acylated oligomer of N-acetylglucosamine, that stimulates mitosis in various plant protoplasts.</text>
</comment>
<dbReference type="Gene3D" id="3.20.20.370">
    <property type="entry name" value="Glycoside hydrolase/deacetylase"/>
    <property type="match status" value="1"/>
</dbReference>
<dbReference type="GO" id="GO:0005975">
    <property type="term" value="P:carbohydrate metabolic process"/>
    <property type="evidence" value="ECO:0007669"/>
    <property type="project" value="InterPro"/>
</dbReference>
<dbReference type="InterPro" id="IPR002509">
    <property type="entry name" value="NODB_dom"/>
</dbReference>
<comment type="caution">
    <text evidence="7">The sequence shown here is derived from an EMBL/GenBank/DDBJ whole genome shotgun (WGS) entry which is preliminary data.</text>
</comment>
<dbReference type="Proteomes" id="UP000225379">
    <property type="component" value="Unassembled WGS sequence"/>
</dbReference>
<evidence type="ECO:0000256" key="5">
    <source>
        <dbReference type="ARBA" id="ARBA00032976"/>
    </source>
</evidence>
<evidence type="ECO:0000256" key="2">
    <source>
        <dbReference type="ARBA" id="ARBA00010973"/>
    </source>
</evidence>
<evidence type="ECO:0000256" key="4">
    <source>
        <dbReference type="ARBA" id="ARBA00022729"/>
    </source>
</evidence>
<dbReference type="GO" id="GO:0016810">
    <property type="term" value="F:hydrolase activity, acting on carbon-nitrogen (but not peptide) bonds"/>
    <property type="evidence" value="ECO:0007669"/>
    <property type="project" value="InterPro"/>
</dbReference>
<dbReference type="OrthoDB" id="9784220at2"/>
<evidence type="ECO:0000313" key="8">
    <source>
        <dbReference type="Proteomes" id="UP000225379"/>
    </source>
</evidence>
<evidence type="ECO:0000259" key="6">
    <source>
        <dbReference type="PROSITE" id="PS51677"/>
    </source>
</evidence>
<dbReference type="SUPFAM" id="SSF88713">
    <property type="entry name" value="Glycoside hydrolase/deacetylase"/>
    <property type="match status" value="1"/>
</dbReference>
<dbReference type="CDD" id="cd10918">
    <property type="entry name" value="CE4_NodB_like_5s_6s"/>
    <property type="match status" value="1"/>
</dbReference>
<dbReference type="AlphaFoldDB" id="A0A2B8B918"/>
<evidence type="ECO:0000256" key="1">
    <source>
        <dbReference type="ARBA" id="ARBA00003236"/>
    </source>
</evidence>
<evidence type="ECO:0000256" key="3">
    <source>
        <dbReference type="ARBA" id="ARBA00020071"/>
    </source>
</evidence>
<dbReference type="PANTHER" id="PTHR34216">
    <property type="match status" value="1"/>
</dbReference>
<proteinExistence type="inferred from homology"/>
<keyword evidence="8" id="KW-1185">Reference proteome</keyword>
<keyword evidence="4" id="KW-0732">Signal</keyword>
<dbReference type="PROSITE" id="PS51677">
    <property type="entry name" value="NODB"/>
    <property type="match status" value="1"/>
</dbReference>
<dbReference type="PANTHER" id="PTHR34216:SF11">
    <property type="entry name" value="CHITOOLIGOSACCHARIDE DEACETYLASE"/>
    <property type="match status" value="1"/>
</dbReference>
<sequence length="249" mass="26300">MSMCFLVYHRLTGDAAGRRFHDVAPAMLERHLDLLGRLGACASDGPPTLRLADGHGVALTFDDGSVDHLAAARCLDRRGWRGAFFIPAGRIGEAGRLGRADVAALAASGHVVGCHGWSHRPFDRLTAGELAAELSDSRERLGALTAGAVDWLAPPGGIWTPVAAEAARRLGFRHIRGTGWGVAPAGWDTESDAILPAIVLSGHVGPRALGWLLKARPDGVLGRLAGVKAGIKRLVGEAVWDGVREAMRR</sequence>
<gene>
    <name evidence="7" type="ORF">CRT60_17975</name>
</gene>
<dbReference type="InterPro" id="IPR051398">
    <property type="entry name" value="Polysacch_Deacetylase"/>
</dbReference>
<dbReference type="EMBL" id="PDKW01000042">
    <property type="protein sequence ID" value="PGH55226.1"/>
    <property type="molecule type" value="Genomic_DNA"/>
</dbReference>